<dbReference type="Proteomes" id="UP001157161">
    <property type="component" value="Unassembled WGS sequence"/>
</dbReference>
<sequence length="64" mass="6830">MGDDTETGGAGFEPFYVAGDYPVRDDVVAPAEAVGLEELGAWSIDPAASAERRRQVSDFLLTIQ</sequence>
<name>A0AA37XFW6_9MICO</name>
<reference evidence="1" key="1">
    <citation type="journal article" date="2014" name="Int. J. Syst. Evol. Microbiol.">
        <title>Complete genome sequence of Corynebacterium casei LMG S-19264T (=DSM 44701T), isolated from a smear-ripened cheese.</title>
        <authorList>
            <consortium name="US DOE Joint Genome Institute (JGI-PGF)"/>
            <person name="Walter F."/>
            <person name="Albersmeier A."/>
            <person name="Kalinowski J."/>
            <person name="Ruckert C."/>
        </authorList>
    </citation>
    <scope>NUCLEOTIDE SEQUENCE</scope>
    <source>
        <strain evidence="1">NBRC 112290</strain>
    </source>
</reference>
<comment type="caution">
    <text evidence="1">The sequence shown here is derived from an EMBL/GenBank/DDBJ whole genome shotgun (WGS) entry which is preliminary data.</text>
</comment>
<organism evidence="1 2">
    <name type="scientific">Litorihabitans aurantiacus</name>
    <dbReference type="NCBI Taxonomy" id="1930061"/>
    <lineage>
        <taxon>Bacteria</taxon>
        <taxon>Bacillati</taxon>
        <taxon>Actinomycetota</taxon>
        <taxon>Actinomycetes</taxon>
        <taxon>Micrococcales</taxon>
        <taxon>Beutenbergiaceae</taxon>
        <taxon>Litorihabitans</taxon>
    </lineage>
</organism>
<gene>
    <name evidence="1" type="ORF">GCM10025875_20520</name>
</gene>
<evidence type="ECO:0000313" key="2">
    <source>
        <dbReference type="Proteomes" id="UP001157161"/>
    </source>
</evidence>
<dbReference type="AlphaFoldDB" id="A0AA37XFW6"/>
<dbReference type="EMBL" id="BSUM01000001">
    <property type="protein sequence ID" value="GMA32060.1"/>
    <property type="molecule type" value="Genomic_DNA"/>
</dbReference>
<accession>A0AA37XFW6</accession>
<keyword evidence="2" id="KW-1185">Reference proteome</keyword>
<evidence type="ECO:0000313" key="1">
    <source>
        <dbReference type="EMBL" id="GMA32060.1"/>
    </source>
</evidence>
<proteinExistence type="predicted"/>
<reference evidence="1" key="2">
    <citation type="submission" date="2023-02" db="EMBL/GenBank/DDBJ databases">
        <authorList>
            <person name="Sun Q."/>
            <person name="Mori K."/>
        </authorList>
    </citation>
    <scope>NUCLEOTIDE SEQUENCE</scope>
    <source>
        <strain evidence="1">NBRC 112290</strain>
    </source>
</reference>
<protein>
    <submittedName>
        <fullName evidence="1">Uncharacterized protein</fullName>
    </submittedName>
</protein>